<evidence type="ECO:0000259" key="5">
    <source>
        <dbReference type="Pfam" id="PF01979"/>
    </source>
</evidence>
<comment type="caution">
    <text evidence="6">The sequence shown here is derived from an EMBL/GenBank/DDBJ whole genome shotgun (WGS) entry which is preliminary data.</text>
</comment>
<keyword evidence="1 4" id="KW-0479">Metal-binding</keyword>
<dbReference type="EMBL" id="JBHTCO010000004">
    <property type="protein sequence ID" value="MFC7392014.1"/>
    <property type="molecule type" value="Genomic_DNA"/>
</dbReference>
<dbReference type="EC" id="3.5.4.28" evidence="4"/>
<feature type="binding site" evidence="4">
    <location>
        <position position="306"/>
    </location>
    <ligand>
        <name>substrate</name>
    </ligand>
</feature>
<dbReference type="CDD" id="cd01298">
    <property type="entry name" value="ATZ_TRZ_like"/>
    <property type="match status" value="1"/>
</dbReference>
<comment type="function">
    <text evidence="4">Catalyzes the deamination of 5-methylthioadenosine and S-adenosyl-L-homocysteine into 5-methylthioinosine and S-inosyl-L-homocysteine, respectively. Is also able to deaminate adenosine.</text>
</comment>
<comment type="catalytic activity">
    <reaction evidence="4">
        <text>S-adenosyl-L-homocysteine + H2O + H(+) = S-inosyl-L-homocysteine + NH4(+)</text>
        <dbReference type="Rhea" id="RHEA:20716"/>
        <dbReference type="ChEBI" id="CHEBI:15377"/>
        <dbReference type="ChEBI" id="CHEBI:15378"/>
        <dbReference type="ChEBI" id="CHEBI:28938"/>
        <dbReference type="ChEBI" id="CHEBI:57856"/>
        <dbReference type="ChEBI" id="CHEBI:57985"/>
        <dbReference type="EC" id="3.5.4.28"/>
    </reaction>
</comment>
<dbReference type="SUPFAM" id="SSF51556">
    <property type="entry name" value="Metallo-dependent hydrolases"/>
    <property type="match status" value="1"/>
</dbReference>
<feature type="binding site" evidence="4">
    <location>
        <position position="66"/>
    </location>
    <ligand>
        <name>Zn(2+)</name>
        <dbReference type="ChEBI" id="CHEBI:29105"/>
    </ligand>
</feature>
<feature type="binding site" evidence="4">
    <location>
        <position position="95"/>
    </location>
    <ligand>
        <name>substrate</name>
    </ligand>
</feature>
<evidence type="ECO:0000256" key="1">
    <source>
        <dbReference type="ARBA" id="ARBA00022723"/>
    </source>
</evidence>
<accession>A0ABW2PRH5</accession>
<dbReference type="EC" id="3.5.4.31" evidence="4"/>
<dbReference type="Gene3D" id="2.30.40.10">
    <property type="entry name" value="Urease, subunit C, domain 1"/>
    <property type="match status" value="1"/>
</dbReference>
<keyword evidence="2 4" id="KW-0378">Hydrolase</keyword>
<feature type="binding site" evidence="4">
    <location>
        <position position="191"/>
    </location>
    <ligand>
        <name>substrate</name>
    </ligand>
</feature>
<dbReference type="Gene3D" id="3.20.20.140">
    <property type="entry name" value="Metal-dependent hydrolases"/>
    <property type="match status" value="1"/>
</dbReference>
<organism evidence="6 7">
    <name type="scientific">Scopulibacillus cellulosilyticus</name>
    <dbReference type="NCBI Taxonomy" id="2665665"/>
    <lineage>
        <taxon>Bacteria</taxon>
        <taxon>Bacillati</taxon>
        <taxon>Bacillota</taxon>
        <taxon>Bacilli</taxon>
        <taxon>Bacillales</taxon>
        <taxon>Sporolactobacillaceae</taxon>
        <taxon>Scopulibacillus</taxon>
    </lineage>
</organism>
<feature type="binding site" evidence="4">
    <location>
        <position position="306"/>
    </location>
    <ligand>
        <name>Zn(2+)</name>
        <dbReference type="ChEBI" id="CHEBI:29105"/>
    </ligand>
</feature>
<dbReference type="RefSeq" id="WP_380963604.1">
    <property type="nucleotide sequence ID" value="NZ_JBHTCO010000004.1"/>
</dbReference>
<evidence type="ECO:0000313" key="6">
    <source>
        <dbReference type="EMBL" id="MFC7392014.1"/>
    </source>
</evidence>
<dbReference type="InterPro" id="IPR050287">
    <property type="entry name" value="MTA/SAH_deaminase"/>
</dbReference>
<proteinExistence type="inferred from homology"/>
<comment type="cofactor">
    <cofactor evidence="4">
        <name>Zn(2+)</name>
        <dbReference type="ChEBI" id="CHEBI:29105"/>
    </cofactor>
    <text evidence="4">Binds 1 zinc ion per subunit.</text>
</comment>
<dbReference type="InterPro" id="IPR006680">
    <property type="entry name" value="Amidohydro-rel"/>
</dbReference>
<feature type="domain" description="Amidohydrolase-related" evidence="5">
    <location>
        <begin position="57"/>
        <end position="409"/>
    </location>
</feature>
<dbReference type="Proteomes" id="UP001596505">
    <property type="component" value="Unassembled WGS sequence"/>
</dbReference>
<keyword evidence="7" id="KW-1185">Reference proteome</keyword>
<dbReference type="PANTHER" id="PTHR43794:SF11">
    <property type="entry name" value="AMIDOHYDROLASE-RELATED DOMAIN-CONTAINING PROTEIN"/>
    <property type="match status" value="1"/>
</dbReference>
<protein>
    <recommendedName>
        <fullName evidence="4">5-methylthioadenosine/S-adenosylhomocysteine deaminase</fullName>
        <shortName evidence="4">MTA/SAH deaminase</shortName>
        <ecNumber evidence="4">3.5.4.28</ecNumber>
        <ecNumber evidence="4">3.5.4.31</ecNumber>
    </recommendedName>
</protein>
<keyword evidence="3 4" id="KW-0862">Zinc</keyword>
<comment type="caution">
    <text evidence="4">Lacks conserved residue(s) required for the propagation of feature annotation.</text>
</comment>
<comment type="catalytic activity">
    <reaction evidence="4">
        <text>S-methyl-5'-thioadenosine + H2O + H(+) = S-methyl-5'-thioinosine + NH4(+)</text>
        <dbReference type="Rhea" id="RHEA:25025"/>
        <dbReference type="ChEBI" id="CHEBI:15377"/>
        <dbReference type="ChEBI" id="CHEBI:15378"/>
        <dbReference type="ChEBI" id="CHEBI:17509"/>
        <dbReference type="ChEBI" id="CHEBI:28938"/>
        <dbReference type="ChEBI" id="CHEBI:48595"/>
        <dbReference type="EC" id="3.5.4.31"/>
    </reaction>
</comment>
<feature type="binding site" evidence="4">
    <location>
        <position position="221"/>
    </location>
    <ligand>
        <name>substrate</name>
    </ligand>
</feature>
<evidence type="ECO:0000256" key="2">
    <source>
        <dbReference type="ARBA" id="ARBA00022801"/>
    </source>
</evidence>
<name>A0ABW2PRH5_9BACL</name>
<dbReference type="InterPro" id="IPR032466">
    <property type="entry name" value="Metal_Hydrolase"/>
</dbReference>
<dbReference type="Pfam" id="PF01979">
    <property type="entry name" value="Amidohydro_1"/>
    <property type="match status" value="1"/>
</dbReference>
<feature type="binding site" evidence="4">
    <location>
        <position position="68"/>
    </location>
    <ligand>
        <name>Zn(2+)</name>
        <dbReference type="ChEBI" id="CHEBI:29105"/>
    </ligand>
</feature>
<evidence type="ECO:0000256" key="4">
    <source>
        <dbReference type="HAMAP-Rule" id="MF_01281"/>
    </source>
</evidence>
<evidence type="ECO:0000256" key="3">
    <source>
        <dbReference type="ARBA" id="ARBA00022833"/>
    </source>
</evidence>
<dbReference type="PANTHER" id="PTHR43794">
    <property type="entry name" value="AMINOHYDROLASE SSNA-RELATED"/>
    <property type="match status" value="1"/>
</dbReference>
<comment type="similarity">
    <text evidence="4">Belongs to the metallo-dependent hydrolases superfamily. MTA/SAH deaminase family.</text>
</comment>
<dbReference type="SUPFAM" id="SSF51338">
    <property type="entry name" value="Composite domain of metallo-dependent hydrolases"/>
    <property type="match status" value="1"/>
</dbReference>
<dbReference type="InterPro" id="IPR011059">
    <property type="entry name" value="Metal-dep_hydrolase_composite"/>
</dbReference>
<reference evidence="7" key="1">
    <citation type="journal article" date="2019" name="Int. J. Syst. Evol. Microbiol.">
        <title>The Global Catalogue of Microorganisms (GCM) 10K type strain sequencing project: providing services to taxonomists for standard genome sequencing and annotation.</title>
        <authorList>
            <consortium name="The Broad Institute Genomics Platform"/>
            <consortium name="The Broad Institute Genome Sequencing Center for Infectious Disease"/>
            <person name="Wu L."/>
            <person name="Ma J."/>
        </authorList>
    </citation>
    <scope>NUCLEOTIDE SEQUENCE [LARGE SCALE GENOMIC DNA]</scope>
    <source>
        <strain evidence="7">CGMCC 1.16305</strain>
    </source>
</reference>
<dbReference type="HAMAP" id="MF_01281">
    <property type="entry name" value="MTA_SAH_deamin"/>
    <property type="match status" value="1"/>
</dbReference>
<feature type="binding site" evidence="4">
    <location>
        <position position="218"/>
    </location>
    <ligand>
        <name>Zn(2+)</name>
        <dbReference type="ChEBI" id="CHEBI:29105"/>
    </ligand>
</feature>
<gene>
    <name evidence="4" type="primary">mtaD</name>
    <name evidence="6" type="ORF">ACFQRG_03385</name>
</gene>
<dbReference type="InterPro" id="IPR023512">
    <property type="entry name" value="Deaminase_MtaD/DadD"/>
</dbReference>
<sequence>MGLTAYVNATFYTMNHESDVFENGMMIVEDHKITYIGPKNEEKLKSAEKVIDLTGKWVMPGLVNVHSHIVMTILRGIGDDMLLKPWLETRIWPLEAQFNTEIAQISTQLGILEMVKSGTTTFSDMFNPNGIDVDAVMHTIGETGVRGAFSFTIFSLGTEEDQRNNLDGAERFAKNYKTFADGRLTTMVAPHSPYSCTPKALEESARIAKENGLMGHIHVSETEYEVKDILNRYGVRPVEHVRRSGLFDQPTVMAHGVVLNDEEREIMKQYDVRVAHNPISNLKLGSGVADVSRMLDAGIKVGIATDGVASNNNFDMFEETRTAALLQKGTYRDATKLTAETALSMATRKGAEAIGMEHTGSLEEGKCADFITIDAKDKPHLQPLSEAYSHLLYAARGSDVSDVYINGKEIVRDGSCITMDEEKIIFEVNRLQKTLSY</sequence>
<evidence type="ECO:0000313" key="7">
    <source>
        <dbReference type="Proteomes" id="UP001596505"/>
    </source>
</evidence>